<dbReference type="AlphaFoldDB" id="A0A545UGL1"/>
<dbReference type="InterPro" id="IPR014717">
    <property type="entry name" value="Transl_elong_EF1B/ribsomal_bS6"/>
</dbReference>
<comment type="caution">
    <text evidence="2">The sequence shown here is derived from an EMBL/GenBank/DDBJ whole genome shotgun (WGS) entry which is preliminary data.</text>
</comment>
<keyword evidence="3" id="KW-1185">Reference proteome</keyword>
<gene>
    <name evidence="2" type="ORF">FLL46_08415</name>
</gene>
<evidence type="ECO:0000313" key="3">
    <source>
        <dbReference type="Proteomes" id="UP000315439"/>
    </source>
</evidence>
<dbReference type="GO" id="GO:0043683">
    <property type="term" value="P:type IV pilus assembly"/>
    <property type="evidence" value="ECO:0007669"/>
    <property type="project" value="InterPro"/>
</dbReference>
<dbReference type="Gene3D" id="3.30.70.60">
    <property type="match status" value="1"/>
</dbReference>
<dbReference type="GO" id="GO:0043107">
    <property type="term" value="P:type IV pilus-dependent motility"/>
    <property type="evidence" value="ECO:0007669"/>
    <property type="project" value="InterPro"/>
</dbReference>
<organism evidence="2 3">
    <name type="scientific">Aliikangiella coralliicola</name>
    <dbReference type="NCBI Taxonomy" id="2592383"/>
    <lineage>
        <taxon>Bacteria</taxon>
        <taxon>Pseudomonadati</taxon>
        <taxon>Pseudomonadota</taxon>
        <taxon>Gammaproteobacteria</taxon>
        <taxon>Oceanospirillales</taxon>
        <taxon>Pleioneaceae</taxon>
        <taxon>Aliikangiella</taxon>
    </lineage>
</organism>
<evidence type="ECO:0000256" key="1">
    <source>
        <dbReference type="SAM" id="Phobius"/>
    </source>
</evidence>
<proteinExistence type="predicted"/>
<dbReference type="OrthoDB" id="9151209at2"/>
<keyword evidence="1" id="KW-0812">Transmembrane</keyword>
<evidence type="ECO:0000313" key="2">
    <source>
        <dbReference type="EMBL" id="TQV88533.1"/>
    </source>
</evidence>
<name>A0A545UGL1_9GAMM</name>
<feature type="transmembrane region" description="Helical" evidence="1">
    <location>
        <begin position="26"/>
        <end position="45"/>
    </location>
</feature>
<protein>
    <recommendedName>
        <fullName evidence="4">Type 4a pilus biogenesis protein PilO</fullName>
    </recommendedName>
</protein>
<dbReference type="Pfam" id="PF04350">
    <property type="entry name" value="PilO"/>
    <property type="match status" value="1"/>
</dbReference>
<dbReference type="Proteomes" id="UP000315439">
    <property type="component" value="Unassembled WGS sequence"/>
</dbReference>
<dbReference type="EMBL" id="VIKS01000004">
    <property type="protein sequence ID" value="TQV88533.1"/>
    <property type="molecule type" value="Genomic_DNA"/>
</dbReference>
<evidence type="ECO:0008006" key="4">
    <source>
        <dbReference type="Google" id="ProtNLM"/>
    </source>
</evidence>
<accession>A0A545UGL1</accession>
<reference evidence="2 3" key="1">
    <citation type="submission" date="2019-07" db="EMBL/GenBank/DDBJ databases">
        <title>Draft genome for Aliikangiella sp. M105.</title>
        <authorList>
            <person name="Wang G."/>
        </authorList>
    </citation>
    <scope>NUCLEOTIDE SEQUENCE [LARGE SCALE GENOMIC DNA]</scope>
    <source>
        <strain evidence="2 3">M105</strain>
    </source>
</reference>
<dbReference type="InterPro" id="IPR007445">
    <property type="entry name" value="PilO"/>
</dbReference>
<sequence length="224" mass="25772">MVRSSMANKLTELTEKYDKLPIRLRLLLVFSSIVILVFIVDLLWFSPVQTETKNLQGLIDQVDKQINETLESQNLLNAAISNQRNHPKRKQLGQIKQQIEQAKQTLEERTINLVKPEAMATVLKEIINRSEKLTLLSLVKQPALPLFVDENDAQADDSIQMYRHPLEMVFEGKYSDTQNFLKQIENMPQKVNFESLQYTVQTHPVSKVTLVVSTLSLERKWIGG</sequence>
<keyword evidence="1" id="KW-1133">Transmembrane helix</keyword>
<keyword evidence="1" id="KW-0472">Membrane</keyword>